<reference evidence="2" key="1">
    <citation type="journal article" date="2020" name="bioRxiv">
        <title>Whole genome comparisons of ergot fungi reveals the divergence and evolution of species within the genus Claviceps are the result of varying mechanisms driving genome evolution and host range expansion.</title>
        <authorList>
            <person name="Wyka S.A."/>
            <person name="Mondo S.J."/>
            <person name="Liu M."/>
            <person name="Dettman J."/>
            <person name="Nalam V."/>
            <person name="Broders K.D."/>
        </authorList>
    </citation>
    <scope>NUCLEOTIDE SEQUENCE</scope>
    <source>
        <strain evidence="2">CCC 489</strain>
    </source>
</reference>
<evidence type="ECO:0008006" key="4">
    <source>
        <dbReference type="Google" id="ProtNLM"/>
    </source>
</evidence>
<dbReference type="Proteomes" id="UP000811619">
    <property type="component" value="Unassembled WGS sequence"/>
</dbReference>
<proteinExistence type="predicted"/>
<gene>
    <name evidence="2" type="ORF">E4U42_001754</name>
</gene>
<keyword evidence="3" id="KW-1185">Reference proteome</keyword>
<name>A0A8K0J472_9HYPO</name>
<organism evidence="2 3">
    <name type="scientific">Claviceps africana</name>
    <dbReference type="NCBI Taxonomy" id="83212"/>
    <lineage>
        <taxon>Eukaryota</taxon>
        <taxon>Fungi</taxon>
        <taxon>Dikarya</taxon>
        <taxon>Ascomycota</taxon>
        <taxon>Pezizomycotina</taxon>
        <taxon>Sordariomycetes</taxon>
        <taxon>Hypocreomycetidae</taxon>
        <taxon>Hypocreales</taxon>
        <taxon>Clavicipitaceae</taxon>
        <taxon>Claviceps</taxon>
    </lineage>
</organism>
<evidence type="ECO:0000256" key="1">
    <source>
        <dbReference type="SAM" id="MobiDB-lite"/>
    </source>
</evidence>
<feature type="compositionally biased region" description="Basic and acidic residues" evidence="1">
    <location>
        <begin position="374"/>
        <end position="385"/>
    </location>
</feature>
<dbReference type="EMBL" id="SRPY01001551">
    <property type="protein sequence ID" value="KAG5912850.1"/>
    <property type="molecule type" value="Genomic_DNA"/>
</dbReference>
<evidence type="ECO:0000313" key="2">
    <source>
        <dbReference type="EMBL" id="KAG5912850.1"/>
    </source>
</evidence>
<evidence type="ECO:0000313" key="3">
    <source>
        <dbReference type="Proteomes" id="UP000811619"/>
    </source>
</evidence>
<dbReference type="AlphaFoldDB" id="A0A8K0J472"/>
<protein>
    <recommendedName>
        <fullName evidence="4">RING-type domain-containing protein</fullName>
    </recommendedName>
</protein>
<feature type="region of interest" description="Disordered" evidence="1">
    <location>
        <begin position="350"/>
        <end position="385"/>
    </location>
</feature>
<dbReference type="SUPFAM" id="SSF57850">
    <property type="entry name" value="RING/U-box"/>
    <property type="match status" value="1"/>
</dbReference>
<accession>A0A8K0J472</accession>
<sequence length="385" mass="43768">MVLNINYCIYGLEWDNDVLTFGGSILREQPQDVEIEIRLGGPNGTDAGDDTDARIYMRERVANAFPLRFLERYIIAKKITTVKMEALDATYKEHVLGMAAKMSLTRMENGDFSTKALLDKPPRVGLFMASVNAKKWGRCDDKPVNLAISACWYLRKLNIRPKRYKDFAFRNVEEALLSRDLRRRDAGAMANIVIEQCREIESWYDADDADTDCIKRVEMMGLLARLFRNMGDTDEALDWALRSWDLYCENLKTMAKYLHRERETDSNVVDSMEELVSRIMKMVEEKRDTMLPPLSDKCGMCGGAAYRLPKSTPAIIRNQTSLFGCSQNHVFHTRCLVPWKSRWGKPCPQCQPRPTQAGVEPWPAACSAAPRSTPKGEDGKRGGDA</sequence>
<comment type="caution">
    <text evidence="2">The sequence shown here is derived from an EMBL/GenBank/DDBJ whole genome shotgun (WGS) entry which is preliminary data.</text>
</comment>